<dbReference type="Gramene" id="PRQ20157">
    <property type="protein sequence ID" value="PRQ20157"/>
    <property type="gene ID" value="RchiOBHm_Chr7g0225081"/>
</dbReference>
<dbReference type="InterPro" id="IPR055414">
    <property type="entry name" value="LRR_R13L4/SHOC2-like"/>
</dbReference>
<proteinExistence type="predicted"/>
<dbReference type="AlphaFoldDB" id="A0A2P6PE10"/>
<dbReference type="InterPro" id="IPR036388">
    <property type="entry name" value="WH-like_DNA-bd_sf"/>
</dbReference>
<evidence type="ECO:0000256" key="1">
    <source>
        <dbReference type="ARBA" id="ARBA00022737"/>
    </source>
</evidence>
<gene>
    <name evidence="9" type="ORF">RchiOBHm_Chr7g0225081</name>
</gene>
<dbReference type="InterPro" id="IPR032675">
    <property type="entry name" value="LRR_dom_sf"/>
</dbReference>
<keyword evidence="3" id="KW-0611">Plant defense</keyword>
<evidence type="ECO:0000259" key="7">
    <source>
        <dbReference type="Pfam" id="PF23559"/>
    </source>
</evidence>
<name>A0A2P6PE10_ROSCH</name>
<dbReference type="Pfam" id="PF23598">
    <property type="entry name" value="LRR_14"/>
    <property type="match status" value="1"/>
</dbReference>
<dbReference type="EMBL" id="PDCK01000045">
    <property type="protein sequence ID" value="PRQ20157.1"/>
    <property type="molecule type" value="Genomic_DNA"/>
</dbReference>
<evidence type="ECO:0000313" key="9">
    <source>
        <dbReference type="EMBL" id="PRQ20157.1"/>
    </source>
</evidence>
<dbReference type="InterPro" id="IPR042197">
    <property type="entry name" value="Apaf_helical"/>
</dbReference>
<dbReference type="PANTHER" id="PTHR36766">
    <property type="entry name" value="PLANT BROAD-SPECTRUM MILDEW RESISTANCE PROTEIN RPW8"/>
    <property type="match status" value="1"/>
</dbReference>
<evidence type="ECO:0000256" key="2">
    <source>
        <dbReference type="ARBA" id="ARBA00022741"/>
    </source>
</evidence>
<dbReference type="GO" id="GO:0005524">
    <property type="term" value="F:ATP binding"/>
    <property type="evidence" value="ECO:0007669"/>
    <property type="project" value="UniProtKB-KW"/>
</dbReference>
<dbReference type="InterPro" id="IPR041118">
    <property type="entry name" value="Rx_N"/>
</dbReference>
<accession>A0A2P6PE10</accession>
<feature type="domain" description="Disease resistance R13L4/SHOC-2-like LRR" evidence="8">
    <location>
        <begin position="596"/>
        <end position="899"/>
    </location>
</feature>
<evidence type="ECO:0000256" key="4">
    <source>
        <dbReference type="ARBA" id="ARBA00022840"/>
    </source>
</evidence>
<dbReference type="InterPro" id="IPR058922">
    <property type="entry name" value="WHD_DRP"/>
</dbReference>
<reference evidence="9 10" key="1">
    <citation type="journal article" date="2018" name="Nat. Genet.">
        <title>The Rosa genome provides new insights in the design of modern roses.</title>
        <authorList>
            <person name="Bendahmane M."/>
        </authorList>
    </citation>
    <scope>NUCLEOTIDE SEQUENCE [LARGE SCALE GENOMIC DNA]</scope>
    <source>
        <strain evidence="10">cv. Old Blush</strain>
    </source>
</reference>
<evidence type="ECO:0000259" key="6">
    <source>
        <dbReference type="Pfam" id="PF18052"/>
    </source>
</evidence>
<evidence type="ECO:0000256" key="3">
    <source>
        <dbReference type="ARBA" id="ARBA00022821"/>
    </source>
</evidence>
<dbReference type="Gene3D" id="3.80.10.10">
    <property type="entry name" value="Ribonuclease Inhibitor"/>
    <property type="match status" value="2"/>
</dbReference>
<evidence type="ECO:0000259" key="8">
    <source>
        <dbReference type="Pfam" id="PF23598"/>
    </source>
</evidence>
<dbReference type="InterPro" id="IPR027417">
    <property type="entry name" value="P-loop_NTPase"/>
</dbReference>
<dbReference type="InterPro" id="IPR002182">
    <property type="entry name" value="NB-ARC"/>
</dbReference>
<evidence type="ECO:0000313" key="10">
    <source>
        <dbReference type="Proteomes" id="UP000238479"/>
    </source>
</evidence>
<dbReference type="GO" id="GO:0016787">
    <property type="term" value="F:hydrolase activity"/>
    <property type="evidence" value="ECO:0007669"/>
    <property type="project" value="UniProtKB-KW"/>
</dbReference>
<dbReference type="Pfam" id="PF00931">
    <property type="entry name" value="NB-ARC"/>
    <property type="match status" value="1"/>
</dbReference>
<dbReference type="FunFam" id="3.40.50.300:FF:001091">
    <property type="entry name" value="Probable disease resistance protein At1g61300"/>
    <property type="match status" value="1"/>
</dbReference>
<dbReference type="PANTHER" id="PTHR36766:SF45">
    <property type="entry name" value="NB-ARC DOMAIN-CONTAINING PROTEIN"/>
    <property type="match status" value="1"/>
</dbReference>
<dbReference type="GO" id="GO:0043531">
    <property type="term" value="F:ADP binding"/>
    <property type="evidence" value="ECO:0007669"/>
    <property type="project" value="InterPro"/>
</dbReference>
<protein>
    <submittedName>
        <fullName evidence="9">Putative P-loop containing nucleoside triphosphate hydrolase, leucine-rich repeat domain, L</fullName>
    </submittedName>
</protein>
<dbReference type="FunFam" id="1.10.10.10:FF:000322">
    <property type="entry name" value="Probable disease resistance protein At1g63360"/>
    <property type="match status" value="1"/>
</dbReference>
<dbReference type="GO" id="GO:0051707">
    <property type="term" value="P:response to other organism"/>
    <property type="evidence" value="ECO:0007669"/>
    <property type="project" value="UniProtKB-ARBA"/>
</dbReference>
<organism evidence="9 10">
    <name type="scientific">Rosa chinensis</name>
    <name type="common">China rose</name>
    <dbReference type="NCBI Taxonomy" id="74649"/>
    <lineage>
        <taxon>Eukaryota</taxon>
        <taxon>Viridiplantae</taxon>
        <taxon>Streptophyta</taxon>
        <taxon>Embryophyta</taxon>
        <taxon>Tracheophyta</taxon>
        <taxon>Spermatophyta</taxon>
        <taxon>Magnoliopsida</taxon>
        <taxon>eudicotyledons</taxon>
        <taxon>Gunneridae</taxon>
        <taxon>Pentapetalae</taxon>
        <taxon>rosids</taxon>
        <taxon>fabids</taxon>
        <taxon>Rosales</taxon>
        <taxon>Rosaceae</taxon>
        <taxon>Rosoideae</taxon>
        <taxon>Rosoideae incertae sedis</taxon>
        <taxon>Rosa</taxon>
    </lineage>
</organism>
<sequence>MRGESTHPTISYSSLFFFPFNYNQFPTPRMADAIISALLEQLASVVFEHTKQAVTLVLNAEEDVHSFSSHLNAIQAVLEDAEKKQVTEARVRDWLEKLKDVSYEMDDVLDEWNTEILKQQVEEGESASVTKKKVCFPTPANCFCFGQVSKTIHHHNIATRIKKLNEKLTVIAAEKEQYDFHLSTIRGTDEQLIQRPKTSSLVDISTIFGREEEKECLLSKLLRDSNHDGGRFLVIPIVGMGGMGKTTLAQLAYNDKKVTSQFDKKVWVCVSDPFDEIKISKAIIENLGGAYSSSNELETLLLCIRSHVENKKFLLVLDDVWTEDKTKWENLKLPVIMQSCAEGSTILVTTRKQGVAKMMRATSSMILLDKLRDRDCLALFNSIAFWDREEDEANGFGAIGEEIVKKCKGLPLTVKTLGSLVWHKKTREEWREVLNSKIWELEEVEEQVFRPLLLSYSDLTPAVKRCLLYCAIFPKDYELGKNNLIELWMSQDYLNSKKNKQKRRIGQNYFESLAMRSFFQDFRKDDMGNIIGCKMHDIVHDFVHSLAEQEIIIIEAVEGANQRMELSGDKVRHLTLTTLPEGPLSFPTSFYNCKNMRTLTLPDSSITTVSLGSIMQMKCLRTLNLSHKILNEVPKEIGELIHLRHMDLSHSGNLKELPDAVCDLYNLQTLVLGGCSELEKLPKAMGKLINLKHLYVRNCYKLRYLPKGIGSLKILEALDCFYVCEGNDEALKLGDLGTMDQLQGSLWIERLGKDDASEIEKAQFRNKEHLSHLGVGFQVGDGDGDGDGDAAAVQRKGHEEILNALQPPQNLEFLSIWNCHGTTEPLYWIKSLHNLRKVDLLNWEFCELLPPLGKLPSLEILRIWAMEKVKKVGVEFLGIEKEEEVSGILFPKLKELSFIGMPNWEEWEGIIKDSSEITIMPWLSNLEIVRCPKLKALPNFLYKITTLRTLKITSCEILERDYQKGVGKEWHNFSHIPNLTIESP</sequence>
<dbReference type="Gene3D" id="3.40.50.300">
    <property type="entry name" value="P-loop containing nucleotide triphosphate hydrolases"/>
    <property type="match status" value="1"/>
</dbReference>
<dbReference type="Gene3D" id="1.10.10.10">
    <property type="entry name" value="Winged helix-like DNA-binding domain superfamily/Winged helix DNA-binding domain"/>
    <property type="match status" value="1"/>
</dbReference>
<evidence type="ECO:0000259" key="5">
    <source>
        <dbReference type="Pfam" id="PF00931"/>
    </source>
</evidence>
<dbReference type="Pfam" id="PF18052">
    <property type="entry name" value="Rx_N"/>
    <property type="match status" value="1"/>
</dbReference>
<dbReference type="SUPFAM" id="SSF52540">
    <property type="entry name" value="P-loop containing nucleoside triphosphate hydrolases"/>
    <property type="match status" value="1"/>
</dbReference>
<dbReference type="Gene3D" id="1.10.8.430">
    <property type="entry name" value="Helical domain of apoptotic protease-activating factors"/>
    <property type="match status" value="1"/>
</dbReference>
<comment type="caution">
    <text evidence="9">The sequence shown here is derived from an EMBL/GenBank/DDBJ whole genome shotgun (WGS) entry which is preliminary data.</text>
</comment>
<keyword evidence="9" id="KW-0378">Hydrolase</keyword>
<dbReference type="Gene3D" id="1.20.5.4130">
    <property type="match status" value="1"/>
</dbReference>
<dbReference type="InterPro" id="IPR038005">
    <property type="entry name" value="RX-like_CC"/>
</dbReference>
<keyword evidence="4" id="KW-0067">ATP-binding</keyword>
<dbReference type="SUPFAM" id="SSF52058">
    <property type="entry name" value="L domain-like"/>
    <property type="match status" value="1"/>
</dbReference>
<keyword evidence="1" id="KW-0677">Repeat</keyword>
<dbReference type="CDD" id="cd14798">
    <property type="entry name" value="RX-CC_like"/>
    <property type="match status" value="1"/>
</dbReference>
<dbReference type="Pfam" id="PF23559">
    <property type="entry name" value="WHD_DRP"/>
    <property type="match status" value="1"/>
</dbReference>
<keyword evidence="2" id="KW-0547">Nucleotide-binding</keyword>
<feature type="domain" description="NB-ARC" evidence="5">
    <location>
        <begin position="211"/>
        <end position="386"/>
    </location>
</feature>
<feature type="domain" description="Disease resistance N-terminal" evidence="6">
    <location>
        <begin position="34"/>
        <end position="126"/>
    </location>
</feature>
<dbReference type="GO" id="GO:0006952">
    <property type="term" value="P:defense response"/>
    <property type="evidence" value="ECO:0007669"/>
    <property type="project" value="UniProtKB-KW"/>
</dbReference>
<feature type="domain" description="Disease resistance protein winged helix" evidence="7">
    <location>
        <begin position="472"/>
        <end position="543"/>
    </location>
</feature>
<dbReference type="OMA" id="EWEDITR"/>
<dbReference type="PRINTS" id="PR00364">
    <property type="entry name" value="DISEASERSIST"/>
</dbReference>
<dbReference type="Proteomes" id="UP000238479">
    <property type="component" value="Chromosome 7"/>
</dbReference>
<keyword evidence="10" id="KW-1185">Reference proteome</keyword>